<comment type="subcellular location">
    <subcellularLocation>
        <location evidence="1">Membrane</location>
        <topology evidence="1">Multi-pass membrane protein</topology>
    </subcellularLocation>
</comment>
<reference evidence="9 10" key="1">
    <citation type="submission" date="2019-12" db="EMBL/GenBank/DDBJ databases">
        <authorList>
            <person name="Kim Y.S."/>
        </authorList>
    </citation>
    <scope>NUCLEOTIDE SEQUENCE [LARGE SCALE GENOMIC DNA]</scope>
    <source>
        <strain evidence="9 10">MMS17-SY077</strain>
    </source>
</reference>
<dbReference type="NCBIfam" id="TIGR03025">
    <property type="entry name" value="EPS_sugtrans"/>
    <property type="match status" value="1"/>
</dbReference>
<feature type="domain" description="Bacterial sugar transferase" evidence="8">
    <location>
        <begin position="345"/>
        <end position="531"/>
    </location>
</feature>
<comment type="similarity">
    <text evidence="2">Belongs to the bacterial sugar transferase family.</text>
</comment>
<dbReference type="GO" id="GO:0016780">
    <property type="term" value="F:phosphotransferase activity, for other substituted phosphate groups"/>
    <property type="evidence" value="ECO:0007669"/>
    <property type="project" value="TreeGrafter"/>
</dbReference>
<evidence type="ECO:0000256" key="6">
    <source>
        <dbReference type="ARBA" id="ARBA00023136"/>
    </source>
</evidence>
<dbReference type="Proteomes" id="UP000438182">
    <property type="component" value="Unassembled WGS sequence"/>
</dbReference>
<name>A0A6I4NUA4_9MICO</name>
<feature type="transmembrane region" description="Helical" evidence="7">
    <location>
        <begin position="174"/>
        <end position="194"/>
    </location>
</feature>
<evidence type="ECO:0000256" key="3">
    <source>
        <dbReference type="ARBA" id="ARBA00022679"/>
    </source>
</evidence>
<evidence type="ECO:0000256" key="7">
    <source>
        <dbReference type="SAM" id="Phobius"/>
    </source>
</evidence>
<keyword evidence="10" id="KW-1185">Reference proteome</keyword>
<dbReference type="InterPro" id="IPR017475">
    <property type="entry name" value="EPS_sugar_tfrase"/>
</dbReference>
<dbReference type="Pfam" id="PF02397">
    <property type="entry name" value="Bac_transf"/>
    <property type="match status" value="1"/>
</dbReference>
<keyword evidence="5 7" id="KW-1133">Transmembrane helix</keyword>
<dbReference type="AlphaFoldDB" id="A0A6I4NUA4"/>
<evidence type="ECO:0000313" key="10">
    <source>
        <dbReference type="Proteomes" id="UP000438182"/>
    </source>
</evidence>
<dbReference type="PANTHER" id="PTHR30576">
    <property type="entry name" value="COLANIC BIOSYNTHESIS UDP-GLUCOSE LIPID CARRIER TRANSFERASE"/>
    <property type="match status" value="1"/>
</dbReference>
<keyword evidence="4 7" id="KW-0812">Transmembrane</keyword>
<feature type="transmembrane region" description="Helical" evidence="7">
    <location>
        <begin position="82"/>
        <end position="104"/>
    </location>
</feature>
<accession>A0A6I4NUA4</accession>
<dbReference type="InterPro" id="IPR003362">
    <property type="entry name" value="Bact_transf"/>
</dbReference>
<feature type="transmembrane region" description="Helical" evidence="7">
    <location>
        <begin position="350"/>
        <end position="373"/>
    </location>
</feature>
<feature type="transmembrane region" description="Helical" evidence="7">
    <location>
        <begin position="149"/>
        <end position="168"/>
    </location>
</feature>
<proteinExistence type="inferred from homology"/>
<gene>
    <name evidence="9" type="ORF">GB864_04755</name>
</gene>
<dbReference type="PROSITE" id="PS50096">
    <property type="entry name" value="IQ"/>
    <property type="match status" value="1"/>
</dbReference>
<dbReference type="RefSeq" id="WP_160423207.1">
    <property type="nucleotide sequence ID" value="NZ_WSTA01000014.1"/>
</dbReference>
<protein>
    <submittedName>
        <fullName evidence="9">Exopolysaccharide biosynthesis polyprenyl glycosylphosphotransferase</fullName>
    </submittedName>
</protein>
<dbReference type="GO" id="GO:0016020">
    <property type="term" value="C:membrane"/>
    <property type="evidence" value="ECO:0007669"/>
    <property type="project" value="UniProtKB-SubCell"/>
</dbReference>
<feature type="transmembrane region" description="Helical" evidence="7">
    <location>
        <begin position="110"/>
        <end position="128"/>
    </location>
</feature>
<evidence type="ECO:0000256" key="1">
    <source>
        <dbReference type="ARBA" id="ARBA00004141"/>
    </source>
</evidence>
<evidence type="ECO:0000256" key="4">
    <source>
        <dbReference type="ARBA" id="ARBA00022692"/>
    </source>
</evidence>
<dbReference type="PANTHER" id="PTHR30576:SF10">
    <property type="entry name" value="SLL5057 PROTEIN"/>
    <property type="match status" value="1"/>
</dbReference>
<sequence length="537" mass="56510">MSTAESLAGAPSMVAPLVAAPPFVAAPPRSAAAPVAEPAVEAPLAPVIPFDQPARSGRAGGHGRHAVSALQRTRRGYRVRTALTDFVAIVGAVAAGILVELAFGAATTPLSIEVGALLVVVSMSALAVDGVRQGRRGTQAGDAAEYRGAALALGLAFGITAFVVVLTPADPPRLLVGVSATLAIGGVLTGRLAWASWFRRTHAGAVRAGALLVGDRADVLATAGRLLADHGAFRVLGAVLDDGDDRAGLRVDGLTVPVVCGSSGLVSAARSIGADTVLAVGGARLADARSLAWQLEGSGLRFALVGGVDGIAPHRIRMRPLGGPEGLDLLHVDVAEHRGALHVVKRTLDLMAASVLLLLAAPVLVAVAMFVAADGGPVLYRQHRIGRDGRGFDMLKFRSMVPDAHLRKHELVERNDAAGLLFKVKDDPRVTRVGKFLRRHSLDELPQLWNVVRGDMSLVGPRPPLPDEAVHYSDRDRRRLLVRPGMTGLWQVSGRSDLGWDESIALDLYYVENWTLRYDLGLLLRTVRVVVDADGAY</sequence>
<keyword evidence="6 7" id="KW-0472">Membrane</keyword>
<organism evidence="9 10">
    <name type="scientific">Agromyces seonyuensis</name>
    <dbReference type="NCBI Taxonomy" id="2662446"/>
    <lineage>
        <taxon>Bacteria</taxon>
        <taxon>Bacillati</taxon>
        <taxon>Actinomycetota</taxon>
        <taxon>Actinomycetes</taxon>
        <taxon>Micrococcales</taxon>
        <taxon>Microbacteriaceae</taxon>
        <taxon>Agromyces</taxon>
    </lineage>
</organism>
<dbReference type="EMBL" id="WSTA01000014">
    <property type="protein sequence ID" value="MWB97860.1"/>
    <property type="molecule type" value="Genomic_DNA"/>
</dbReference>
<comment type="caution">
    <text evidence="9">The sequence shown here is derived from an EMBL/GenBank/DDBJ whole genome shotgun (WGS) entry which is preliminary data.</text>
</comment>
<evidence type="ECO:0000256" key="5">
    <source>
        <dbReference type="ARBA" id="ARBA00022989"/>
    </source>
</evidence>
<evidence type="ECO:0000259" key="8">
    <source>
        <dbReference type="Pfam" id="PF02397"/>
    </source>
</evidence>
<evidence type="ECO:0000256" key="2">
    <source>
        <dbReference type="ARBA" id="ARBA00006464"/>
    </source>
</evidence>
<evidence type="ECO:0000313" key="9">
    <source>
        <dbReference type="EMBL" id="MWB97860.1"/>
    </source>
</evidence>
<keyword evidence="3 9" id="KW-0808">Transferase</keyword>